<evidence type="ECO:0000256" key="2">
    <source>
        <dbReference type="PROSITE-ProRule" id="PRU00335"/>
    </source>
</evidence>
<dbReference type="InterPro" id="IPR036271">
    <property type="entry name" value="Tet_transcr_reg_TetR-rel_C_sf"/>
</dbReference>
<dbReference type="PANTHER" id="PTHR43479">
    <property type="entry name" value="ACREF/ENVCD OPERON REPRESSOR-RELATED"/>
    <property type="match status" value="1"/>
</dbReference>
<dbReference type="PRINTS" id="PR00455">
    <property type="entry name" value="HTHTETR"/>
</dbReference>
<accession>A0A1T4NFL0</accession>
<dbReference type="InterPro" id="IPR023772">
    <property type="entry name" value="DNA-bd_HTH_TetR-type_CS"/>
</dbReference>
<dbReference type="InterPro" id="IPR050624">
    <property type="entry name" value="HTH-type_Tx_Regulator"/>
</dbReference>
<dbReference type="Gene3D" id="1.10.357.10">
    <property type="entry name" value="Tetracycline Repressor, domain 2"/>
    <property type="match status" value="1"/>
</dbReference>
<keyword evidence="5" id="KW-1185">Reference proteome</keyword>
<sequence length="193" mass="21806">MKKTTPDTEIKNKIYNVARKLFVEKGYHRASIPDLVRASGVSIGAIYHHFPSKEELARTIHEDAVNLFLNKYDCYVRPRQSGREKVRYFVKMMFEWADTDLITVNYLLHARPPEVLNCNFTICTAEGLEAVKEIISCGQACGEFKPVNPILLAAMVSGPIMRMIELKTDGVITEPLSNLIDETAELIFSALRA</sequence>
<organism evidence="4 5">
    <name type="scientific">Carboxydocella sporoproducens DSM 16521</name>
    <dbReference type="NCBI Taxonomy" id="1121270"/>
    <lineage>
        <taxon>Bacteria</taxon>
        <taxon>Bacillati</taxon>
        <taxon>Bacillota</taxon>
        <taxon>Clostridia</taxon>
        <taxon>Eubacteriales</taxon>
        <taxon>Clostridiales Family XVI. Incertae Sedis</taxon>
        <taxon>Carboxydocella</taxon>
    </lineage>
</organism>
<feature type="domain" description="HTH tetR-type" evidence="3">
    <location>
        <begin position="8"/>
        <end position="68"/>
    </location>
</feature>
<name>A0A1T4NFL0_9FIRM</name>
<evidence type="ECO:0000313" key="4">
    <source>
        <dbReference type="EMBL" id="SJZ78042.1"/>
    </source>
</evidence>
<keyword evidence="1 2" id="KW-0238">DNA-binding</keyword>
<dbReference type="OrthoDB" id="13453at2"/>
<dbReference type="SUPFAM" id="SSF46689">
    <property type="entry name" value="Homeodomain-like"/>
    <property type="match status" value="1"/>
</dbReference>
<gene>
    <name evidence="4" type="ORF">SAMN02745885_00884</name>
</gene>
<dbReference type="PROSITE" id="PS01081">
    <property type="entry name" value="HTH_TETR_1"/>
    <property type="match status" value="1"/>
</dbReference>
<dbReference type="EMBL" id="FUXM01000007">
    <property type="protein sequence ID" value="SJZ78042.1"/>
    <property type="molecule type" value="Genomic_DNA"/>
</dbReference>
<feature type="DNA-binding region" description="H-T-H motif" evidence="2">
    <location>
        <begin position="31"/>
        <end position="50"/>
    </location>
</feature>
<dbReference type="AlphaFoldDB" id="A0A1T4NFL0"/>
<dbReference type="GO" id="GO:0003677">
    <property type="term" value="F:DNA binding"/>
    <property type="evidence" value="ECO:0007669"/>
    <property type="project" value="UniProtKB-UniRule"/>
</dbReference>
<evidence type="ECO:0000313" key="5">
    <source>
        <dbReference type="Proteomes" id="UP000189933"/>
    </source>
</evidence>
<dbReference type="Pfam" id="PF00440">
    <property type="entry name" value="TetR_N"/>
    <property type="match status" value="1"/>
</dbReference>
<dbReference type="RefSeq" id="WP_078664983.1">
    <property type="nucleotide sequence ID" value="NZ_FUXM01000007.1"/>
</dbReference>
<dbReference type="InterPro" id="IPR001647">
    <property type="entry name" value="HTH_TetR"/>
</dbReference>
<evidence type="ECO:0000256" key="1">
    <source>
        <dbReference type="ARBA" id="ARBA00023125"/>
    </source>
</evidence>
<proteinExistence type="predicted"/>
<reference evidence="5" key="1">
    <citation type="submission" date="2017-02" db="EMBL/GenBank/DDBJ databases">
        <authorList>
            <person name="Varghese N."/>
            <person name="Submissions S."/>
        </authorList>
    </citation>
    <scope>NUCLEOTIDE SEQUENCE [LARGE SCALE GENOMIC DNA]</scope>
    <source>
        <strain evidence="5">DSM 16521</strain>
    </source>
</reference>
<dbReference type="Proteomes" id="UP000189933">
    <property type="component" value="Unassembled WGS sequence"/>
</dbReference>
<dbReference type="PROSITE" id="PS50977">
    <property type="entry name" value="HTH_TETR_2"/>
    <property type="match status" value="1"/>
</dbReference>
<dbReference type="SUPFAM" id="SSF48498">
    <property type="entry name" value="Tetracyclin repressor-like, C-terminal domain"/>
    <property type="match status" value="1"/>
</dbReference>
<protein>
    <submittedName>
        <fullName evidence="4">Transcriptional regulator, TetR family</fullName>
    </submittedName>
</protein>
<dbReference type="InterPro" id="IPR009057">
    <property type="entry name" value="Homeodomain-like_sf"/>
</dbReference>
<dbReference type="PANTHER" id="PTHR43479:SF11">
    <property type="entry name" value="ACREF_ENVCD OPERON REPRESSOR-RELATED"/>
    <property type="match status" value="1"/>
</dbReference>
<evidence type="ECO:0000259" key="3">
    <source>
        <dbReference type="PROSITE" id="PS50977"/>
    </source>
</evidence>